<evidence type="ECO:0000313" key="11">
    <source>
        <dbReference type="EMBL" id="MDE5417089.1"/>
    </source>
</evidence>
<dbReference type="InterPro" id="IPR014718">
    <property type="entry name" value="GH-type_carb-bd"/>
</dbReference>
<comment type="subunit">
    <text evidence="3">Monomer.</text>
</comment>
<dbReference type="Pfam" id="PF09093">
    <property type="entry name" value="Lyase_catalyt"/>
    <property type="match status" value="1"/>
</dbReference>
<keyword evidence="6" id="KW-0732">Signal</keyword>
<sequence length="1071" mass="122748">MRLKLLAIGVFISASIPIFAQNTKEELQAPAKILESFEEGIPKGLSATGRAISIDEHRMKQGEKSLKWQWKGNDQIVFDTPIGYHKQRMLGADALEKGDGHGGSLSNPILEDPRGFFMWVYNDEARNQRLRIQFGRENVVDCEFDFNLNFKGWRSIAIAYDRGDMRGVPREDMTRMTINAPATGSGTFFFDMLGTSVTMNPRTVGPNLQLPNIDQHPRLVSQYPHLLMEYSKYRPTYELEKLDKNDIADFRKIEHQVMDLYWPDYNREKNSDDKFAKVKAKYESFQIRREGDKIYGRPLIYQHIMNDHFKELKLPKAEKFDGLMRWRQDFNYVLRDISNLHYYSHNKEIKDELEEMFINLFDYGVDQGFDFGAGLGWLHHYSYNIREYGPAMFIMRDVLKKHKRLNKAIDICRWFYSFNQVYNEQEVYGCAGRVAGNADEIQGLLMPRLLTALMQEDSAEKLRDLRHFSSYFSNITTGYAQALDETFKPDGTVFHHAGHAFGYGGRAINGAVSTMYILSGTSFAASETSYSRMKKVTETYLFQMFTDEIMAPKAFASIRFSNYTLPDLFFPIPAMLALSGKEFDEEMAALYDDLLAKYGKEQDDHKFWTKKLAALRLTKEDYNYTGCKVFPYTCVGMNRQQDDYMISVRAHSKYVYPFESWGKSFQAFPLFIANGYLDVAYPESVDSPTPKNDKWFKGYDWHLWPGVTAVHLPYSEMLTDPGQVRDEAGEYLLSDQAFSGGVSTSYGCGIYAFQFKGHDKFNLQGFTGKKTYFFVKDKVLCLGTDIQSDLTYDVETSLFQTHLEESNVQTNTSFAGEITTFPYAKSMGVKNALWMIDSRNTGFYISDIGEDAELIFKRSEQQNPDHKNKAEVKGNFATAYINHGSAPKNASYQYVLLANADAAKMKAFAERMESKKQPIVVLQQNEEAHVVKLNDENAIAYAVYAKQGAAFRKGVIAAVNKQATFLVKKDGQNLVVSVADPDLNIYDGQDDLLPDGSRCELSIYEREWFFWKSKSTKVQLTLKGNWKIEKQLKEMETAQEKKAKIVSVDKNKTVIEFECRDGLSAEVLLVQ</sequence>
<dbReference type="SUPFAM" id="SSF74650">
    <property type="entry name" value="Galactose mutarotase-like"/>
    <property type="match status" value="1"/>
</dbReference>
<evidence type="ECO:0000256" key="6">
    <source>
        <dbReference type="SAM" id="SignalP"/>
    </source>
</evidence>
<protein>
    <submittedName>
        <fullName evidence="11">Polysaccharide lyase beta-sandwich domain-containing protein</fullName>
    </submittedName>
</protein>
<dbReference type="SUPFAM" id="SSF49863">
    <property type="entry name" value="Hyaluronate lyase-like, C-terminal domain"/>
    <property type="match status" value="1"/>
</dbReference>
<evidence type="ECO:0000256" key="3">
    <source>
        <dbReference type="ARBA" id="ARBA00011245"/>
    </source>
</evidence>
<dbReference type="PANTHER" id="PTHR37322">
    <property type="match status" value="1"/>
</dbReference>
<keyword evidence="4" id="KW-0106">Calcium</keyword>
<evidence type="ECO:0000259" key="7">
    <source>
        <dbReference type="Pfam" id="PF02278"/>
    </source>
</evidence>
<evidence type="ECO:0000256" key="2">
    <source>
        <dbReference type="ARBA" id="ARBA00006699"/>
    </source>
</evidence>
<dbReference type="Gene3D" id="1.50.10.100">
    <property type="entry name" value="Chondroitin AC/alginate lyase"/>
    <property type="match status" value="1"/>
</dbReference>
<keyword evidence="5 11" id="KW-0456">Lyase</keyword>
<comment type="caution">
    <text evidence="11">The sequence shown here is derived from an EMBL/GenBank/DDBJ whole genome shotgun (WGS) entry which is preliminary data.</text>
</comment>
<feature type="chain" id="PRO_5046351075" evidence="6">
    <location>
        <begin position="21"/>
        <end position="1071"/>
    </location>
</feature>
<dbReference type="InterPro" id="IPR008929">
    <property type="entry name" value="Chondroitin_lyas"/>
</dbReference>
<proteinExistence type="inferred from homology"/>
<dbReference type="Proteomes" id="UP001528920">
    <property type="component" value="Unassembled WGS sequence"/>
</dbReference>
<evidence type="ECO:0000256" key="5">
    <source>
        <dbReference type="ARBA" id="ARBA00023239"/>
    </source>
</evidence>
<dbReference type="Gene3D" id="2.60.120.430">
    <property type="entry name" value="Galactose-binding lectin"/>
    <property type="match status" value="1"/>
</dbReference>
<dbReference type="InterPro" id="IPR004103">
    <property type="entry name" value="Lyase_8_C"/>
</dbReference>
<feature type="domain" description="Lyase N-terminal" evidence="9">
    <location>
        <begin position="35"/>
        <end position="211"/>
    </location>
</feature>
<dbReference type="Gene3D" id="2.60.220.10">
    <property type="entry name" value="Polysaccharide lyase family 8-like, C-terminal"/>
    <property type="match status" value="1"/>
</dbReference>
<dbReference type="Pfam" id="PF02884">
    <property type="entry name" value="Lyase_8_C"/>
    <property type="match status" value="1"/>
</dbReference>
<dbReference type="RefSeq" id="WP_275108427.1">
    <property type="nucleotide sequence ID" value="NZ_JAKJSC010000001.1"/>
</dbReference>
<dbReference type="InterPro" id="IPR011071">
    <property type="entry name" value="Lyase_8-like_C"/>
</dbReference>
<accession>A0ABT5VS24</accession>
<dbReference type="Pfam" id="PF02278">
    <property type="entry name" value="Lyase_8"/>
    <property type="match status" value="1"/>
</dbReference>
<comment type="similarity">
    <text evidence="2">Belongs to the polysaccharide lyase 8 family.</text>
</comment>
<dbReference type="SUPFAM" id="SSF49785">
    <property type="entry name" value="Galactose-binding domain-like"/>
    <property type="match status" value="1"/>
</dbReference>
<organism evidence="11 12">
    <name type="scientific">Paralabilibaculum antarcticum</name>
    <dbReference type="NCBI Taxonomy" id="2912572"/>
    <lineage>
        <taxon>Bacteria</taxon>
        <taxon>Pseudomonadati</taxon>
        <taxon>Bacteroidota</taxon>
        <taxon>Bacteroidia</taxon>
        <taxon>Marinilabiliales</taxon>
        <taxon>Marinifilaceae</taxon>
        <taxon>Paralabilibaculum</taxon>
    </lineage>
</organism>
<feature type="domain" description="Polysaccharide lyase family 8 C-terminal" evidence="8">
    <location>
        <begin position="921"/>
        <end position="981"/>
    </location>
</feature>
<evidence type="ECO:0000259" key="8">
    <source>
        <dbReference type="Pfam" id="PF02884"/>
    </source>
</evidence>
<dbReference type="InterPro" id="IPR039174">
    <property type="entry name" value="Chondroitin_ABC_lyase"/>
</dbReference>
<evidence type="ECO:0000256" key="4">
    <source>
        <dbReference type="ARBA" id="ARBA00022837"/>
    </source>
</evidence>
<keyword evidence="12" id="KW-1185">Reference proteome</keyword>
<reference evidence="11 12" key="1">
    <citation type="submission" date="2022-01" db="EMBL/GenBank/DDBJ databases">
        <title>Labilibaculum sp. nov, a marine bacterium isolated from Antarctica.</title>
        <authorList>
            <person name="Dai W."/>
        </authorList>
    </citation>
    <scope>NUCLEOTIDE SEQUENCE [LARGE SCALE GENOMIC DNA]</scope>
    <source>
        <strain evidence="11 12">DW002</strain>
    </source>
</reference>
<dbReference type="SUPFAM" id="SSF48230">
    <property type="entry name" value="Chondroitin AC/alginate lyase"/>
    <property type="match status" value="1"/>
</dbReference>
<dbReference type="InterPro" id="IPR003159">
    <property type="entry name" value="Lyase_8_central_dom"/>
</dbReference>
<dbReference type="InterPro" id="IPR008979">
    <property type="entry name" value="Galactose-bd-like_sf"/>
</dbReference>
<dbReference type="EMBL" id="JAKJSC010000001">
    <property type="protein sequence ID" value="MDE5417089.1"/>
    <property type="molecule type" value="Genomic_DNA"/>
</dbReference>
<dbReference type="PANTHER" id="PTHR37322:SF3">
    <property type="entry name" value="CHONDROITIN SULFATE ABC EXOLYASE"/>
    <property type="match status" value="1"/>
</dbReference>
<dbReference type="Gene3D" id="2.70.98.10">
    <property type="match status" value="1"/>
</dbReference>
<dbReference type="InterPro" id="IPR015176">
    <property type="entry name" value="Lyase_N"/>
</dbReference>
<feature type="domain" description="Polysaccharide lyase family 8 central" evidence="7">
    <location>
        <begin position="640"/>
        <end position="900"/>
    </location>
</feature>
<dbReference type="InterPro" id="IPR015177">
    <property type="entry name" value="Lyase_catalyt"/>
</dbReference>
<gene>
    <name evidence="11" type="ORF">L3049_03635</name>
</gene>
<evidence type="ECO:0000313" key="12">
    <source>
        <dbReference type="Proteomes" id="UP001528920"/>
    </source>
</evidence>
<evidence type="ECO:0000256" key="1">
    <source>
        <dbReference type="ARBA" id="ARBA00001913"/>
    </source>
</evidence>
<dbReference type="Pfam" id="PF09092">
    <property type="entry name" value="Lyase_N"/>
    <property type="match status" value="1"/>
</dbReference>
<name>A0ABT5VS24_9BACT</name>
<feature type="domain" description="Lyase catalytic" evidence="10">
    <location>
        <begin position="239"/>
        <end position="592"/>
    </location>
</feature>
<evidence type="ECO:0000259" key="10">
    <source>
        <dbReference type="Pfam" id="PF09093"/>
    </source>
</evidence>
<feature type="signal peptide" evidence="6">
    <location>
        <begin position="1"/>
        <end position="20"/>
    </location>
</feature>
<dbReference type="InterPro" id="IPR011013">
    <property type="entry name" value="Gal_mutarotase_sf_dom"/>
</dbReference>
<comment type="cofactor">
    <cofactor evidence="1">
        <name>Ca(2+)</name>
        <dbReference type="ChEBI" id="CHEBI:29108"/>
    </cofactor>
</comment>
<evidence type="ECO:0000259" key="9">
    <source>
        <dbReference type="Pfam" id="PF09092"/>
    </source>
</evidence>
<dbReference type="GO" id="GO:0016829">
    <property type="term" value="F:lyase activity"/>
    <property type="evidence" value="ECO:0007669"/>
    <property type="project" value="UniProtKB-KW"/>
</dbReference>